<dbReference type="SUPFAM" id="SSF88946">
    <property type="entry name" value="Sigma2 domain of RNA polymerase sigma factors"/>
    <property type="match status" value="1"/>
</dbReference>
<reference evidence="2 3" key="1">
    <citation type="submission" date="2019-08" db="EMBL/GenBank/DDBJ databases">
        <title>In-depth cultivation of the pig gut microbiome towards novel bacterial diversity and tailored functional studies.</title>
        <authorList>
            <person name="Wylensek D."/>
            <person name="Hitch T.C.A."/>
            <person name="Clavel T."/>
        </authorList>
    </citation>
    <scope>NUCLEOTIDE SEQUENCE [LARGE SCALE GENOMIC DNA]</scope>
    <source>
        <strain evidence="2 3">BL-389-WT-3D</strain>
    </source>
</reference>
<name>A0A844F1Z2_CLOSV</name>
<proteinExistence type="predicted"/>
<dbReference type="InterPro" id="IPR013324">
    <property type="entry name" value="RNA_pol_sigma_r3/r4-like"/>
</dbReference>
<feature type="domain" description="RNA polymerase sigma-70 region 2" evidence="1">
    <location>
        <begin position="32"/>
        <end position="80"/>
    </location>
</feature>
<dbReference type="InterPro" id="IPR007627">
    <property type="entry name" value="RNA_pol_sigma70_r2"/>
</dbReference>
<evidence type="ECO:0000259" key="1">
    <source>
        <dbReference type="Pfam" id="PF04542"/>
    </source>
</evidence>
<evidence type="ECO:0000313" key="2">
    <source>
        <dbReference type="EMBL" id="MSS39382.1"/>
    </source>
</evidence>
<dbReference type="NCBIfam" id="TIGR02937">
    <property type="entry name" value="sigma70-ECF"/>
    <property type="match status" value="1"/>
</dbReference>
<protein>
    <submittedName>
        <fullName evidence="2">Sigma-70 family RNA polymerase sigma factor</fullName>
    </submittedName>
</protein>
<comment type="caution">
    <text evidence="2">The sequence shown here is derived from an EMBL/GenBank/DDBJ whole genome shotgun (WGS) entry which is preliminary data.</text>
</comment>
<dbReference type="GO" id="GO:0006352">
    <property type="term" value="P:DNA-templated transcription initiation"/>
    <property type="evidence" value="ECO:0007669"/>
    <property type="project" value="InterPro"/>
</dbReference>
<dbReference type="Pfam" id="PF04542">
    <property type="entry name" value="Sigma70_r2"/>
    <property type="match status" value="1"/>
</dbReference>
<dbReference type="Gene3D" id="1.10.1740.10">
    <property type="match status" value="1"/>
</dbReference>
<dbReference type="EMBL" id="VUMB01000005">
    <property type="protein sequence ID" value="MSS39382.1"/>
    <property type="molecule type" value="Genomic_DNA"/>
</dbReference>
<dbReference type="InterPro" id="IPR013325">
    <property type="entry name" value="RNA_pol_sigma_r2"/>
</dbReference>
<dbReference type="RefSeq" id="WP_154322145.1">
    <property type="nucleotide sequence ID" value="NZ_CP045695.1"/>
</dbReference>
<dbReference type="InterPro" id="IPR014284">
    <property type="entry name" value="RNA_pol_sigma-70_dom"/>
</dbReference>
<dbReference type="Proteomes" id="UP000462363">
    <property type="component" value="Unassembled WGS sequence"/>
</dbReference>
<accession>A0A844F1Z2</accession>
<sequence length="193" mass="22481">MKNNPIPYNQLVEENMDLVPQMVNVLTRNYSNLSQEEYDELTQTSYLALCNAASKYDGHRPFRPYARAAVRNAIYGYWRTVYQYNKRFCSLDALLESEDGHSYEGEFHQNRTSLSTEQEAIQNLSTAYLKELEAASSNMIQKGIATLRLQQDGYTDRELAKLYQVPSNRVRAWQSKARKWLKENEILYELLAS</sequence>
<gene>
    <name evidence="2" type="ORF">FYJ37_03175</name>
</gene>
<dbReference type="AlphaFoldDB" id="A0A844F1Z2"/>
<evidence type="ECO:0000313" key="3">
    <source>
        <dbReference type="Proteomes" id="UP000462363"/>
    </source>
</evidence>
<dbReference type="SUPFAM" id="SSF88659">
    <property type="entry name" value="Sigma3 and sigma4 domains of RNA polymerase sigma factors"/>
    <property type="match status" value="1"/>
</dbReference>
<dbReference type="GO" id="GO:0003700">
    <property type="term" value="F:DNA-binding transcription factor activity"/>
    <property type="evidence" value="ECO:0007669"/>
    <property type="project" value="InterPro"/>
</dbReference>
<organism evidence="2 3">
    <name type="scientific">Clostridium scindens (strain JCM 10418 / VPI 12708)</name>
    <dbReference type="NCBI Taxonomy" id="29347"/>
    <lineage>
        <taxon>Bacteria</taxon>
        <taxon>Bacillati</taxon>
        <taxon>Bacillota</taxon>
        <taxon>Clostridia</taxon>
        <taxon>Lachnospirales</taxon>
        <taxon>Lachnospiraceae</taxon>
    </lineage>
</organism>